<dbReference type="PANTHER" id="PTHR13388:SF11">
    <property type="entry name" value="DETONATOR, ISOFORM E"/>
    <property type="match status" value="1"/>
</dbReference>
<dbReference type="Pfam" id="PF23487">
    <property type="entry name" value="Ig_TMEM132_6th"/>
    <property type="match status" value="1"/>
</dbReference>
<sequence length="1045" mass="114252">MNVSVWGVGCSVDVVLESPEGGYFLKQSIARAQPPEPPPPGPPGAVLTTERFAVFQTSRPLAVRASYGPFSTKQTVPARSLVAEPSSNTSDLAWGRHLDLSAHLVTKSVERDWPVVRVVMHTGAEPGAQRVCAVVHATMGESRVSGACSPDSHEGMCLVELVLPWSWWPQLPSSRRTKPTKTPPRLVTLAYTVVEPLRGPQCTPKVMIQSLTPLGTVQLVPASQGYNTLSTDNHVTMLMPQRPLYPTSKIHIPTYVTIKPPNHVTGFMLRARVKSGLKVLGAELISRDDWNMTVEINTKQSVASVTVINKQNQQDIVPRTEEVFVWIVEVAGGGISGLWQEGKLVWSVRYLNDKGGPSSSQHHHHGKHKATVRIHINKDDIHALIPISKNWEVVNSAVLTGKQVSQGMKVVMVSHGGNLADVTLQASCHVPDDSVIKVSSSCSSVYVDGSEVKGSANASVVVSYGNLAALASFTVWMPELPVEVSLPDTRLSQVKGWRVPDFRSEAKFYHLRKGNKLKRSVNTESGSMSALVTDDNTLDKTTSCRLRYQQTEVEVYARFVAADHDSGRVSYLVNRRTWLRVTQLVLGLLRVADPRIATLQGNILQGRAPGRTELQVVSAVSGRVLGAKEVRVLSDKVTITKLTANVVSGLQLAISPDTGVDNGYIAQASVTRKLTAQYQEGLLDMELIFSDGTTTSVSSIEREDYQLTVETERPDIVAFAPQTPMSQPRVIAVSQGKGNLLTVTMHPPTLCGSKVPLSSTHAHVDIDFSSGLSVTRPELVQNDGGVHREINADLHDILIGIPLKDEHNHEPTVQARQHHGSNGGGGVIASRSHILTPLEIGMYVLLAAFCFAIVVFVVSCVVYASKFKADNGPVVGGIAQEIHPPQQTQNAHDWVWLGRSTLHVTDNPMYQTNSFQNPNHIELPSLAHHWDGTDRMIENVPPVPPHGPGALIEDNDYRPPVPPHRKHLPEQPVRKHHHHHHKPRGGMIKAPRHTGAGGHHIKRATIVGNPMFNDNDTSLALEELNLGMDYNQIMQYFDNLKESNA</sequence>
<evidence type="ECO:0000256" key="5">
    <source>
        <dbReference type="ARBA" id="ARBA00023136"/>
    </source>
</evidence>
<evidence type="ECO:0000259" key="13">
    <source>
        <dbReference type="Pfam" id="PF23487"/>
    </source>
</evidence>
<evidence type="ECO:0000259" key="9">
    <source>
        <dbReference type="Pfam" id="PF15706"/>
    </source>
</evidence>
<comment type="caution">
    <text evidence="14">The sequence shown here is derived from an EMBL/GenBank/DDBJ whole genome shotgun (WGS) entry which is preliminary data.</text>
</comment>
<dbReference type="Pfam" id="PF15706">
    <property type="entry name" value="TMEM132_C"/>
    <property type="match status" value="1"/>
</dbReference>
<accession>A0AAW1D2P2</accession>
<evidence type="ECO:0000313" key="15">
    <source>
        <dbReference type="Proteomes" id="UP001461498"/>
    </source>
</evidence>
<dbReference type="Pfam" id="PF16070">
    <property type="entry name" value="Ig_TMEM132_4th"/>
    <property type="match status" value="1"/>
</dbReference>
<feature type="domain" description="Transmembrane protein TMEM132 N-terminal" evidence="8">
    <location>
        <begin position="49"/>
        <end position="80"/>
    </location>
</feature>
<dbReference type="InterPro" id="IPR031435">
    <property type="entry name" value="TMEM132_N"/>
</dbReference>
<feature type="domain" description="Transmembrane protein TMEM132 sixth" evidence="13">
    <location>
        <begin position="638"/>
        <end position="752"/>
    </location>
</feature>
<dbReference type="AlphaFoldDB" id="A0AAW1D2P2"/>
<evidence type="ECO:0000256" key="3">
    <source>
        <dbReference type="ARBA" id="ARBA00022692"/>
    </source>
</evidence>
<feature type="domain" description="Transmembrane protein TMEM132 C-terminal" evidence="9">
    <location>
        <begin position="807"/>
        <end position="901"/>
    </location>
</feature>
<dbReference type="InterPro" id="IPR055424">
    <property type="entry name" value="Ig_TMEM132_6th"/>
</dbReference>
<evidence type="ECO:0000256" key="1">
    <source>
        <dbReference type="ARBA" id="ARBA00004479"/>
    </source>
</evidence>
<feature type="domain" description="Transmembrane protein TMEM132 fifth" evidence="12">
    <location>
        <begin position="483"/>
        <end position="637"/>
    </location>
</feature>
<feature type="compositionally biased region" description="Basic residues" evidence="6">
    <location>
        <begin position="974"/>
        <end position="984"/>
    </location>
</feature>
<dbReference type="InterPro" id="IPR026307">
    <property type="entry name" value="TMEM132"/>
</dbReference>
<dbReference type="Pfam" id="PF23039">
    <property type="entry name" value="TMEM132_3rd"/>
    <property type="match status" value="1"/>
</dbReference>
<gene>
    <name evidence="14" type="ORF">O3M35_010594</name>
</gene>
<evidence type="ECO:0000256" key="7">
    <source>
        <dbReference type="SAM" id="Phobius"/>
    </source>
</evidence>
<dbReference type="InterPro" id="IPR055423">
    <property type="entry name" value="Ig_TMEM132_5th"/>
</dbReference>
<dbReference type="InterPro" id="IPR055421">
    <property type="entry name" value="TMEM132_3rd"/>
</dbReference>
<feature type="region of interest" description="Disordered" evidence="6">
    <location>
        <begin position="961"/>
        <end position="997"/>
    </location>
</feature>
<dbReference type="Pfam" id="PF23486">
    <property type="entry name" value="Ig_TMEM132_5th"/>
    <property type="match status" value="1"/>
</dbReference>
<keyword evidence="4 7" id="KW-1133">Transmembrane helix</keyword>
<evidence type="ECO:0000313" key="14">
    <source>
        <dbReference type="EMBL" id="KAK9504209.1"/>
    </source>
</evidence>
<feature type="transmembrane region" description="Helical" evidence="7">
    <location>
        <begin position="840"/>
        <end position="864"/>
    </location>
</feature>
<evidence type="ECO:0000256" key="4">
    <source>
        <dbReference type="ARBA" id="ARBA00022989"/>
    </source>
</evidence>
<dbReference type="GO" id="GO:0016020">
    <property type="term" value="C:membrane"/>
    <property type="evidence" value="ECO:0007669"/>
    <property type="project" value="UniProtKB-SubCell"/>
</dbReference>
<dbReference type="PANTHER" id="PTHR13388">
    <property type="entry name" value="DETONATOR, ISOFORM E"/>
    <property type="match status" value="1"/>
</dbReference>
<comment type="subcellular location">
    <subcellularLocation>
        <location evidence="1">Membrane</location>
        <topology evidence="1">Single-pass type I membrane protein</topology>
    </subcellularLocation>
</comment>
<evidence type="ECO:0000259" key="12">
    <source>
        <dbReference type="Pfam" id="PF23486"/>
    </source>
</evidence>
<evidence type="ECO:0000259" key="11">
    <source>
        <dbReference type="Pfam" id="PF23039"/>
    </source>
</evidence>
<evidence type="ECO:0000256" key="6">
    <source>
        <dbReference type="SAM" id="MobiDB-lite"/>
    </source>
</evidence>
<dbReference type="InterPro" id="IPR031436">
    <property type="entry name" value="TMEM132_C"/>
</dbReference>
<keyword evidence="5 7" id="KW-0472">Membrane</keyword>
<feature type="domain" description="Transmembrane protein TMEM132 cohesin-like" evidence="11">
    <location>
        <begin position="229"/>
        <end position="354"/>
    </location>
</feature>
<feature type="domain" description="Transmembrane protein family 132 fourth" evidence="10">
    <location>
        <begin position="383"/>
        <end position="480"/>
    </location>
</feature>
<evidence type="ECO:0008006" key="16">
    <source>
        <dbReference type="Google" id="ProtNLM"/>
    </source>
</evidence>
<name>A0AAW1D2P2_9HEMI</name>
<keyword evidence="15" id="KW-1185">Reference proteome</keyword>
<evidence type="ECO:0000256" key="2">
    <source>
        <dbReference type="ARBA" id="ARBA00006166"/>
    </source>
</evidence>
<reference evidence="14 15" key="1">
    <citation type="submission" date="2022-12" db="EMBL/GenBank/DDBJ databases">
        <title>Chromosome-level genome assembly of true bugs.</title>
        <authorList>
            <person name="Ma L."/>
            <person name="Li H."/>
        </authorList>
    </citation>
    <scope>NUCLEOTIDE SEQUENCE [LARGE SCALE GENOMIC DNA]</scope>
    <source>
        <strain evidence="14">Lab_2022b</strain>
    </source>
</reference>
<evidence type="ECO:0000259" key="8">
    <source>
        <dbReference type="Pfam" id="PF15705"/>
    </source>
</evidence>
<proteinExistence type="inferred from homology"/>
<dbReference type="Proteomes" id="UP001461498">
    <property type="component" value="Unassembled WGS sequence"/>
</dbReference>
<evidence type="ECO:0000259" key="10">
    <source>
        <dbReference type="Pfam" id="PF16070"/>
    </source>
</evidence>
<comment type="similarity">
    <text evidence="2">Belongs to the TMEM132 family.</text>
</comment>
<dbReference type="EMBL" id="JAPXFL010000007">
    <property type="protein sequence ID" value="KAK9504209.1"/>
    <property type="molecule type" value="Genomic_DNA"/>
</dbReference>
<protein>
    <recommendedName>
        <fullName evidence="16">Transmembrane protein 132C</fullName>
    </recommendedName>
</protein>
<dbReference type="InterPro" id="IPR031437">
    <property type="entry name" value="Ig_TMEM132_4th"/>
</dbReference>
<dbReference type="Pfam" id="PF15705">
    <property type="entry name" value="TMEM132_N"/>
    <property type="match status" value="1"/>
</dbReference>
<keyword evidence="3 7" id="KW-0812">Transmembrane</keyword>
<organism evidence="14 15">
    <name type="scientific">Rhynocoris fuscipes</name>
    <dbReference type="NCBI Taxonomy" id="488301"/>
    <lineage>
        <taxon>Eukaryota</taxon>
        <taxon>Metazoa</taxon>
        <taxon>Ecdysozoa</taxon>
        <taxon>Arthropoda</taxon>
        <taxon>Hexapoda</taxon>
        <taxon>Insecta</taxon>
        <taxon>Pterygota</taxon>
        <taxon>Neoptera</taxon>
        <taxon>Paraneoptera</taxon>
        <taxon>Hemiptera</taxon>
        <taxon>Heteroptera</taxon>
        <taxon>Panheteroptera</taxon>
        <taxon>Cimicomorpha</taxon>
        <taxon>Reduviidae</taxon>
        <taxon>Harpactorinae</taxon>
        <taxon>Harpactorini</taxon>
        <taxon>Rhynocoris</taxon>
    </lineage>
</organism>